<dbReference type="EMBL" id="LFOE01000011">
    <property type="protein sequence ID" value="OBY31862.1"/>
    <property type="molecule type" value="Genomic_DNA"/>
</dbReference>
<gene>
    <name evidence="2" type="ORF">ACT18_10140</name>
</gene>
<dbReference type="STRING" id="354243.BST28_13975"/>
<dbReference type="PROSITE" id="PS50088">
    <property type="entry name" value="ANK_REPEAT"/>
    <property type="match status" value="1"/>
</dbReference>
<organism evidence="2 3">
    <name type="scientific">Mycolicibacter kumamotonensis</name>
    <dbReference type="NCBI Taxonomy" id="354243"/>
    <lineage>
        <taxon>Bacteria</taxon>
        <taxon>Bacillati</taxon>
        <taxon>Actinomycetota</taxon>
        <taxon>Actinomycetes</taxon>
        <taxon>Mycobacteriales</taxon>
        <taxon>Mycobacteriaceae</taxon>
        <taxon>Mycolicibacter</taxon>
    </lineage>
</organism>
<dbReference type="PATRIC" id="fig|354243.3.peg.2108"/>
<dbReference type="AlphaFoldDB" id="A0A1B8SGI9"/>
<feature type="repeat" description="ANK" evidence="1">
    <location>
        <begin position="61"/>
        <end position="94"/>
    </location>
</feature>
<proteinExistence type="predicted"/>
<reference evidence="2 3" key="1">
    <citation type="submission" date="2015-06" db="EMBL/GenBank/DDBJ databases">
        <title>Genome sequence of Mycobacterium kumamotonense strain Roo.</title>
        <authorList>
            <person name="Greninger A.L."/>
            <person name="Cunningham G."/>
            <person name="Miller S."/>
        </authorList>
    </citation>
    <scope>NUCLEOTIDE SEQUENCE [LARGE SCALE GENOMIC DNA]</scope>
    <source>
        <strain evidence="2 3">Roo</strain>
    </source>
</reference>
<dbReference type="PROSITE" id="PS50297">
    <property type="entry name" value="ANK_REP_REGION"/>
    <property type="match status" value="1"/>
</dbReference>
<dbReference type="InterPro" id="IPR036770">
    <property type="entry name" value="Ankyrin_rpt-contain_sf"/>
</dbReference>
<protein>
    <submittedName>
        <fullName evidence="2">Ankyrin</fullName>
    </submittedName>
</protein>
<keyword evidence="3" id="KW-1185">Reference proteome</keyword>
<dbReference type="Proteomes" id="UP000092668">
    <property type="component" value="Unassembled WGS sequence"/>
</dbReference>
<comment type="caution">
    <text evidence="2">The sequence shown here is derived from an EMBL/GenBank/DDBJ whole genome shotgun (WGS) entry which is preliminary data.</text>
</comment>
<accession>A0A1B8SGI9</accession>
<dbReference type="OrthoDB" id="1551450at2"/>
<name>A0A1B8SGI9_9MYCO</name>
<dbReference type="Gene3D" id="1.25.40.20">
    <property type="entry name" value="Ankyrin repeat-containing domain"/>
    <property type="match status" value="1"/>
</dbReference>
<keyword evidence="1" id="KW-0040">ANK repeat</keyword>
<evidence type="ECO:0000313" key="2">
    <source>
        <dbReference type="EMBL" id="OBY31862.1"/>
    </source>
</evidence>
<dbReference type="Pfam" id="PF13857">
    <property type="entry name" value="Ank_5"/>
    <property type="match status" value="1"/>
</dbReference>
<dbReference type="InterPro" id="IPR002110">
    <property type="entry name" value="Ankyrin_rpt"/>
</dbReference>
<evidence type="ECO:0000313" key="3">
    <source>
        <dbReference type="Proteomes" id="UP000092668"/>
    </source>
</evidence>
<dbReference type="SUPFAM" id="SSF48403">
    <property type="entry name" value="Ankyrin repeat"/>
    <property type="match status" value="1"/>
</dbReference>
<evidence type="ECO:0000256" key="1">
    <source>
        <dbReference type="PROSITE-ProRule" id="PRU00023"/>
    </source>
</evidence>
<sequence>MDEPPLDWPGVLELSLLPEEAITAGHRLADAAEAGDWPALFDLLDAIPALSVNQWRPGAAAWLTPLHQAARHGAPTEVVAALLERGALRGLRDARGWTARDVAEDAGGSAALLAQLTPPRSPLTAELIRTLDANLEWAIDGTIRTVGLLDGYSDQDLRRALRYPPVAVLHEAAAAALHCAIPGLPGGVQVTLRCGYLETVAAGQTRVITQRGAVLTTEGIA</sequence>